<feature type="domain" description="DUF5666" evidence="2">
    <location>
        <begin position="481"/>
        <end position="548"/>
    </location>
</feature>
<feature type="domain" description="DUF5666" evidence="2">
    <location>
        <begin position="775"/>
        <end position="834"/>
    </location>
</feature>
<dbReference type="OrthoDB" id="5622949at2"/>
<protein>
    <recommendedName>
        <fullName evidence="2">DUF5666 domain-containing protein</fullName>
    </recommendedName>
</protein>
<name>A0A1I1FPC3_9GAMM</name>
<feature type="signal peptide" evidence="1">
    <location>
        <begin position="1"/>
        <end position="18"/>
    </location>
</feature>
<feature type="domain" description="DUF5666" evidence="2">
    <location>
        <begin position="190"/>
        <end position="250"/>
    </location>
</feature>
<sequence>MKRHLLISILFVFISACGGSGGSGNDTVVEVPTSVGNLNISVSGLPEGENASITISGPEGFSQSITNSIVLSGLKIGSYSVTISDVMISGINYQGFDSSLDLSLSANLTLDANITYGALTQSQGVISGFGSVFVNGTRFNTDTSIITTDDTLNGTDSDLDIGMLVSIQGLVSHDGSLAKATVIDYSVRARGPVDNINLLDNKITVLGQVFLIDELTEFKDTDFESLLVGDIVDISAILNTENNLLATLIKKRDAGESTYIVRGEVSSLDTDAHTFMLDNLTINFANAEVKGELVEAVTVKVKADTAPVDNILHAIEVEIETSELAQGQFIALDGIINEFTNTQEFKVNSQAIMLTTDTKIENGTLSDISLNKRVKVFGQLNENQILVANKIRLDKPGIIKVEGQIGAINLNDDSVTVLGITFLTDKHSHFLDKSSAKVKRFSLSDLAIDDRVEIKAFEQESQFIIRQLKRNNPNSDMVKLEGMISNISETSFELQGVLIITTDITKFEGNEDDDITQTEFFALISEGDEVEVKGQFQENGSLLALKVELGDDDSNRVEVSGTIDDGFISSAEFSVNGHAITTNSNTVYEDGSESDLQAGVEVKIKGQQSESGVILATKIEFKLSDDDNKVELKGTIDSFVSATQFSVNNHHITTDDNIEFKHGAIDDLEVGVNIEIEGILLASGTILAKKIEFEEDDEHEIKGTVANFNSITDFMLETHDGTLQAVTTTEQTEYKDGDEGMLENGVMLEVKGRIENNILIANKIEFEEAEKIEYTGIISDFISTTEFKVDGKAVTTNEFTHFKGGTVDDLNNGILVEVKGTLDSNQALVAIKLEFDD</sequence>
<organism evidence="3 4">
    <name type="scientific">Pseudoalteromonas denitrificans DSM 6059</name>
    <dbReference type="NCBI Taxonomy" id="1123010"/>
    <lineage>
        <taxon>Bacteria</taxon>
        <taxon>Pseudomonadati</taxon>
        <taxon>Pseudomonadota</taxon>
        <taxon>Gammaproteobacteria</taxon>
        <taxon>Alteromonadales</taxon>
        <taxon>Pseudoalteromonadaceae</taxon>
        <taxon>Pseudoalteromonas</taxon>
    </lineage>
</organism>
<feature type="domain" description="DUF5666" evidence="2">
    <location>
        <begin position="561"/>
        <end position="620"/>
    </location>
</feature>
<feature type="domain" description="DUF5666" evidence="2">
    <location>
        <begin position="633"/>
        <end position="692"/>
    </location>
</feature>
<feature type="domain" description="DUF5666" evidence="2">
    <location>
        <begin position="703"/>
        <end position="765"/>
    </location>
</feature>
<dbReference type="RefSeq" id="WP_091979979.1">
    <property type="nucleotide sequence ID" value="NZ_FOLO01000003.1"/>
</dbReference>
<evidence type="ECO:0000313" key="3">
    <source>
        <dbReference type="EMBL" id="SFC00852.1"/>
    </source>
</evidence>
<keyword evidence="1" id="KW-0732">Signal</keyword>
<dbReference type="AlphaFoldDB" id="A0A1I1FPC3"/>
<evidence type="ECO:0000256" key="1">
    <source>
        <dbReference type="SAM" id="SignalP"/>
    </source>
</evidence>
<proteinExistence type="predicted"/>
<keyword evidence="4" id="KW-1185">Reference proteome</keyword>
<dbReference type="InterPro" id="IPR043724">
    <property type="entry name" value="DUF5666"/>
</dbReference>
<dbReference type="Proteomes" id="UP000198862">
    <property type="component" value="Unassembled WGS sequence"/>
</dbReference>
<dbReference type="Pfam" id="PF18914">
    <property type="entry name" value="DUF5666"/>
    <property type="match status" value="8"/>
</dbReference>
<feature type="chain" id="PRO_5011606228" description="DUF5666 domain-containing protein" evidence="1">
    <location>
        <begin position="19"/>
        <end position="837"/>
    </location>
</feature>
<feature type="domain" description="DUF5666" evidence="2">
    <location>
        <begin position="402"/>
        <end position="460"/>
    </location>
</feature>
<evidence type="ECO:0000313" key="4">
    <source>
        <dbReference type="Proteomes" id="UP000198862"/>
    </source>
</evidence>
<accession>A0A1I1FPC3</accession>
<evidence type="ECO:0000259" key="2">
    <source>
        <dbReference type="Pfam" id="PF18914"/>
    </source>
</evidence>
<feature type="domain" description="DUF5666" evidence="2">
    <location>
        <begin position="334"/>
        <end position="391"/>
    </location>
</feature>
<dbReference type="PROSITE" id="PS51257">
    <property type="entry name" value="PROKAR_LIPOPROTEIN"/>
    <property type="match status" value="1"/>
</dbReference>
<gene>
    <name evidence="3" type="ORF">SAMN02745724_00704</name>
</gene>
<dbReference type="EMBL" id="FOLO01000003">
    <property type="protein sequence ID" value="SFC00852.1"/>
    <property type="molecule type" value="Genomic_DNA"/>
</dbReference>
<dbReference type="STRING" id="1123010.SAMN02745724_00704"/>
<reference evidence="3 4" key="1">
    <citation type="submission" date="2016-10" db="EMBL/GenBank/DDBJ databases">
        <authorList>
            <person name="de Groot N.N."/>
        </authorList>
    </citation>
    <scope>NUCLEOTIDE SEQUENCE [LARGE SCALE GENOMIC DNA]</scope>
    <source>
        <strain evidence="3 4">DSM 6059</strain>
    </source>
</reference>